<dbReference type="Proteomes" id="UP000188354">
    <property type="component" value="Chromosome LG11"/>
</dbReference>
<evidence type="ECO:0000313" key="3">
    <source>
        <dbReference type="Proteomes" id="UP000188354"/>
    </source>
</evidence>
<dbReference type="InterPro" id="IPR000916">
    <property type="entry name" value="Bet_v_I/MLP"/>
</dbReference>
<evidence type="ECO:0000259" key="1">
    <source>
        <dbReference type="Pfam" id="PF00407"/>
    </source>
</evidence>
<dbReference type="GO" id="GO:0006952">
    <property type="term" value="P:defense response"/>
    <property type="evidence" value="ECO:0007669"/>
    <property type="project" value="InterPro"/>
</dbReference>
<dbReference type="Pfam" id="PF00407">
    <property type="entry name" value="Bet_v_1"/>
    <property type="match status" value="1"/>
</dbReference>
<dbReference type="AlphaFoldDB" id="A0A1J7GNH4"/>
<proteinExistence type="predicted"/>
<feature type="domain" description="Bet v I/Major latex protein" evidence="1">
    <location>
        <begin position="8"/>
        <end position="56"/>
    </location>
</feature>
<evidence type="ECO:0000313" key="2">
    <source>
        <dbReference type="EMBL" id="OIW01980.1"/>
    </source>
</evidence>
<name>A0A1J7GNH4_LUPAN</name>
<organism evidence="2 3">
    <name type="scientific">Lupinus angustifolius</name>
    <name type="common">Narrow-leaved blue lupine</name>
    <dbReference type="NCBI Taxonomy" id="3871"/>
    <lineage>
        <taxon>Eukaryota</taxon>
        <taxon>Viridiplantae</taxon>
        <taxon>Streptophyta</taxon>
        <taxon>Embryophyta</taxon>
        <taxon>Tracheophyta</taxon>
        <taxon>Spermatophyta</taxon>
        <taxon>Magnoliopsida</taxon>
        <taxon>eudicotyledons</taxon>
        <taxon>Gunneridae</taxon>
        <taxon>Pentapetalae</taxon>
        <taxon>rosids</taxon>
        <taxon>fabids</taxon>
        <taxon>Fabales</taxon>
        <taxon>Fabaceae</taxon>
        <taxon>Papilionoideae</taxon>
        <taxon>50 kb inversion clade</taxon>
        <taxon>genistoids sensu lato</taxon>
        <taxon>core genistoids</taxon>
        <taxon>Genisteae</taxon>
        <taxon>Lupinus</taxon>
    </lineage>
</organism>
<reference evidence="2 3" key="1">
    <citation type="journal article" date="2017" name="Plant Biotechnol. J.">
        <title>A comprehensive draft genome sequence for lupin (Lupinus angustifolius), an emerging health food: insights into plant-microbe interactions and legume evolution.</title>
        <authorList>
            <person name="Hane J.K."/>
            <person name="Ming Y."/>
            <person name="Kamphuis L.G."/>
            <person name="Nelson M.N."/>
            <person name="Garg G."/>
            <person name="Atkins C.A."/>
            <person name="Bayer P.E."/>
            <person name="Bravo A."/>
            <person name="Bringans S."/>
            <person name="Cannon S."/>
            <person name="Edwards D."/>
            <person name="Foley R."/>
            <person name="Gao L.L."/>
            <person name="Harrison M.J."/>
            <person name="Huang W."/>
            <person name="Hurgobin B."/>
            <person name="Li S."/>
            <person name="Liu C.W."/>
            <person name="McGrath A."/>
            <person name="Morahan G."/>
            <person name="Murray J."/>
            <person name="Weller J."/>
            <person name="Jian J."/>
            <person name="Singh K.B."/>
        </authorList>
    </citation>
    <scope>NUCLEOTIDE SEQUENCE [LARGE SCALE GENOMIC DNA]</scope>
    <source>
        <strain evidence="3">cv. Tanjil</strain>
        <tissue evidence="2">Whole plant</tissue>
    </source>
</reference>
<sequence>MIIELGFSGKITIELGIHTPATWFFNHFAKQLDHVQNITCTINEVNVHHGHDWYAHDIVKQ</sequence>
<dbReference type="EMBL" id="CM007371">
    <property type="protein sequence ID" value="OIW01980.1"/>
    <property type="molecule type" value="Genomic_DNA"/>
</dbReference>
<gene>
    <name evidence="2" type="ORF">TanjilG_14011</name>
</gene>
<accession>A0A1J7GNH4</accession>
<keyword evidence="3" id="KW-1185">Reference proteome</keyword>
<protein>
    <recommendedName>
        <fullName evidence="1">Bet v I/Major latex protein domain-containing protein</fullName>
    </recommendedName>
</protein>
<dbReference type="Gramene" id="OIW01980">
    <property type="protein sequence ID" value="OIW01980"/>
    <property type="gene ID" value="TanjilG_14011"/>
</dbReference>